<dbReference type="AlphaFoldDB" id="A0A2U2BLT9"/>
<dbReference type="STRING" id="511.UZ73_08520"/>
<evidence type="ECO:0000313" key="2">
    <source>
        <dbReference type="EMBL" id="PWE14949.1"/>
    </source>
</evidence>
<dbReference type="KEGG" id="afa:UZ73_08520"/>
<reference evidence="2 3" key="2">
    <citation type="submission" date="2018-05" db="EMBL/GenBank/DDBJ databases">
        <authorList>
            <person name="Lanie J.A."/>
            <person name="Ng W.-L."/>
            <person name="Kazmierczak K.M."/>
            <person name="Andrzejewski T.M."/>
            <person name="Davidsen T.M."/>
            <person name="Wayne K.J."/>
            <person name="Tettelin H."/>
            <person name="Glass J.I."/>
            <person name="Rusch D."/>
            <person name="Podicherti R."/>
            <person name="Tsui H.-C.T."/>
            <person name="Winkler M.E."/>
        </authorList>
    </citation>
    <scope>NUCLEOTIDE SEQUENCE [LARGE SCALE GENOMIC DNA]</scope>
    <source>
        <strain evidence="2 3">YBY</strain>
    </source>
</reference>
<dbReference type="EMBL" id="QEXO01000002">
    <property type="protein sequence ID" value="PWE14949.1"/>
    <property type="molecule type" value="Genomic_DNA"/>
</dbReference>
<dbReference type="SUPFAM" id="SSF51182">
    <property type="entry name" value="RmlC-like cupins"/>
    <property type="match status" value="1"/>
</dbReference>
<reference evidence="2 3" key="1">
    <citation type="submission" date="2018-05" db="EMBL/GenBank/DDBJ databases">
        <title>Genome Sequence of an Efficient Indole-Degrading Bacterium, Alcaligenes sp.YBY.</title>
        <authorList>
            <person name="Yang B."/>
        </authorList>
    </citation>
    <scope>NUCLEOTIDE SEQUENCE [LARGE SCALE GENOMIC DNA]</scope>
    <source>
        <strain evidence="2 3">YBY</strain>
    </source>
</reference>
<dbReference type="RefSeq" id="WP_045930735.1">
    <property type="nucleotide sequence ID" value="NZ_CP013119.1"/>
</dbReference>
<accession>A0A2U2BLT9</accession>
<dbReference type="Gene3D" id="2.60.120.10">
    <property type="entry name" value="Jelly Rolls"/>
    <property type="match status" value="1"/>
</dbReference>
<protein>
    <recommendedName>
        <fullName evidence="1">ChrR-like cupin domain-containing protein</fullName>
    </recommendedName>
</protein>
<comment type="caution">
    <text evidence="2">The sequence shown here is derived from an EMBL/GenBank/DDBJ whole genome shotgun (WGS) entry which is preliminary data.</text>
</comment>
<dbReference type="InterPro" id="IPR011051">
    <property type="entry name" value="RmlC_Cupin_sf"/>
</dbReference>
<evidence type="ECO:0000313" key="3">
    <source>
        <dbReference type="Proteomes" id="UP000245216"/>
    </source>
</evidence>
<dbReference type="Pfam" id="PF12973">
    <property type="entry name" value="Cupin_7"/>
    <property type="match status" value="1"/>
</dbReference>
<sequence>MSEIDPITLAPILNPGGIGGPLTAAHREMSVKHRDDLEWDKLRYEGQFTKMMFHPTQEDPTIPNAGVVKYEKGSGHPLHSHYFAQIWYILAGKFEINGVVYGEGTMVFHPDPHFEHALTTLEDGEILYVQYMGPTTRQPAIYEGRFNMKTRRSLEEESRAV</sequence>
<dbReference type="Proteomes" id="UP000245216">
    <property type="component" value="Unassembled WGS sequence"/>
</dbReference>
<dbReference type="InterPro" id="IPR014710">
    <property type="entry name" value="RmlC-like_jellyroll"/>
</dbReference>
<name>A0A2U2BLT9_ALCFA</name>
<dbReference type="GeneID" id="29368927"/>
<feature type="domain" description="ChrR-like cupin" evidence="1">
    <location>
        <begin position="31"/>
        <end position="130"/>
    </location>
</feature>
<gene>
    <name evidence="2" type="ORF">DF183_09725</name>
</gene>
<proteinExistence type="predicted"/>
<evidence type="ECO:0000259" key="1">
    <source>
        <dbReference type="Pfam" id="PF12973"/>
    </source>
</evidence>
<dbReference type="InterPro" id="IPR025979">
    <property type="entry name" value="ChrR-like_cupin_dom"/>
</dbReference>
<organism evidence="2 3">
    <name type="scientific">Alcaligenes faecalis</name>
    <dbReference type="NCBI Taxonomy" id="511"/>
    <lineage>
        <taxon>Bacteria</taxon>
        <taxon>Pseudomonadati</taxon>
        <taxon>Pseudomonadota</taxon>
        <taxon>Betaproteobacteria</taxon>
        <taxon>Burkholderiales</taxon>
        <taxon>Alcaligenaceae</taxon>
        <taxon>Alcaligenes</taxon>
    </lineage>
</organism>